<dbReference type="SMART" id="SM01413">
    <property type="entry name" value="Ribosomal_S19e"/>
    <property type="match status" value="1"/>
</dbReference>
<evidence type="ECO:0000313" key="7">
    <source>
        <dbReference type="Proteomes" id="UP000244093"/>
    </source>
</evidence>
<comment type="subunit">
    <text evidence="5">Part of the 30S ribosomal subunit.</text>
</comment>
<dbReference type="PANTHER" id="PTHR11710">
    <property type="entry name" value="40S RIBOSOMAL PROTEIN S19"/>
    <property type="match status" value="1"/>
</dbReference>
<organism evidence="6 7">
    <name type="scientific">Zestosphaera tikiterensis</name>
    <dbReference type="NCBI Taxonomy" id="1973259"/>
    <lineage>
        <taxon>Archaea</taxon>
        <taxon>Thermoproteota</taxon>
        <taxon>Thermoprotei</taxon>
        <taxon>Desulfurococcales</taxon>
        <taxon>Desulfurococcaceae</taxon>
        <taxon>Zestosphaera</taxon>
    </lineage>
</organism>
<protein>
    <recommendedName>
        <fullName evidence="4 5">Small ribosomal subunit protein eS19</fullName>
    </recommendedName>
</protein>
<comment type="caution">
    <text evidence="6">The sequence shown here is derived from an EMBL/GenBank/DDBJ whole genome shotgun (WGS) entry which is preliminary data.</text>
</comment>
<keyword evidence="3 5" id="KW-0687">Ribonucleoprotein</keyword>
<dbReference type="AlphaFoldDB" id="A0A2R7Y773"/>
<evidence type="ECO:0000256" key="4">
    <source>
        <dbReference type="ARBA" id="ARBA00035143"/>
    </source>
</evidence>
<dbReference type="EMBL" id="NBVN01000002">
    <property type="protein sequence ID" value="PUA33378.1"/>
    <property type="molecule type" value="Genomic_DNA"/>
</dbReference>
<evidence type="ECO:0000313" key="6">
    <source>
        <dbReference type="EMBL" id="PUA33378.1"/>
    </source>
</evidence>
<dbReference type="InterPro" id="IPR018277">
    <property type="entry name" value="Ribosomal_eS19_CS"/>
</dbReference>
<dbReference type="PANTHER" id="PTHR11710:SF0">
    <property type="entry name" value="40S RIBOSOMAL PROTEIN S19"/>
    <property type="match status" value="1"/>
</dbReference>
<dbReference type="InterPro" id="IPR036388">
    <property type="entry name" value="WH-like_DNA-bd_sf"/>
</dbReference>
<name>A0A2R7Y773_9CREN</name>
<dbReference type="PROSITE" id="PS00628">
    <property type="entry name" value="RIBOSOMAL_S19E"/>
    <property type="match status" value="1"/>
</dbReference>
<dbReference type="Proteomes" id="UP000244093">
    <property type="component" value="Unassembled WGS sequence"/>
</dbReference>
<dbReference type="GO" id="GO:0006412">
    <property type="term" value="P:translation"/>
    <property type="evidence" value="ECO:0007669"/>
    <property type="project" value="UniProtKB-UniRule"/>
</dbReference>
<reference evidence="6 7" key="1">
    <citation type="journal article" date="2018" name="Syst. Appl. Microbiol.">
        <title>A new symbiotic nanoarchaeote (Candidatus Nanoclepta minutus) and its host (Zestosphaera tikiterensis gen. nov., sp. nov.) from a New Zealand hot spring.</title>
        <authorList>
            <person name="St John E."/>
            <person name="Liu Y."/>
            <person name="Podar M."/>
            <person name="Stott M.B."/>
            <person name="Meneghin J."/>
            <person name="Chen Z."/>
            <person name="Lagutin K."/>
            <person name="Mitchell K."/>
            <person name="Reysenbach A.L."/>
        </authorList>
    </citation>
    <scope>NUCLEOTIDE SEQUENCE [LARGE SCALE GENOMIC DNA]</scope>
    <source>
        <strain evidence="6">NZ3</strain>
    </source>
</reference>
<comment type="similarity">
    <text evidence="1 5">Belongs to the eukaryotic ribosomal protein eS19 family.</text>
</comment>
<keyword evidence="2 5" id="KW-0689">Ribosomal protein</keyword>
<dbReference type="FunFam" id="1.10.10.10:FF:000449">
    <property type="entry name" value="30S ribosomal protein S19e"/>
    <property type="match status" value="1"/>
</dbReference>
<comment type="function">
    <text evidence="5">May be involved in maturation of the 30S ribosomal subunit.</text>
</comment>
<accession>A0A2R7Y773</accession>
<dbReference type="HAMAP" id="MF_01474">
    <property type="entry name" value="Ribosomal_eS19"/>
    <property type="match status" value="1"/>
</dbReference>
<evidence type="ECO:0000256" key="1">
    <source>
        <dbReference type="ARBA" id="ARBA00010014"/>
    </source>
</evidence>
<evidence type="ECO:0000256" key="3">
    <source>
        <dbReference type="ARBA" id="ARBA00023274"/>
    </source>
</evidence>
<evidence type="ECO:0000256" key="5">
    <source>
        <dbReference type="HAMAP-Rule" id="MF_01474"/>
    </source>
</evidence>
<dbReference type="GO" id="GO:0022627">
    <property type="term" value="C:cytosolic small ribosomal subunit"/>
    <property type="evidence" value="ECO:0007669"/>
    <property type="project" value="TreeGrafter"/>
</dbReference>
<dbReference type="InterPro" id="IPR036390">
    <property type="entry name" value="WH_DNA-bd_sf"/>
</dbReference>
<dbReference type="NCBIfam" id="NF006811">
    <property type="entry name" value="PRK09333.1"/>
    <property type="match status" value="1"/>
</dbReference>
<evidence type="ECO:0000256" key="2">
    <source>
        <dbReference type="ARBA" id="ARBA00022980"/>
    </source>
</evidence>
<dbReference type="GO" id="GO:0003735">
    <property type="term" value="F:structural constituent of ribosome"/>
    <property type="evidence" value="ECO:0007669"/>
    <property type="project" value="InterPro"/>
</dbReference>
<gene>
    <name evidence="5" type="primary">rps19e</name>
    <name evidence="6" type="ORF">B7O98_02845</name>
</gene>
<dbReference type="InterPro" id="IPR027548">
    <property type="entry name" value="Ribosomal_eS19_archaeal"/>
</dbReference>
<dbReference type="SUPFAM" id="SSF46785">
    <property type="entry name" value="Winged helix' DNA-binding domain"/>
    <property type="match status" value="1"/>
</dbReference>
<proteinExistence type="inferred from homology"/>
<dbReference type="InterPro" id="IPR001266">
    <property type="entry name" value="Ribosomal_eS19"/>
</dbReference>
<dbReference type="Pfam" id="PF01090">
    <property type="entry name" value="Ribosomal_S19e"/>
    <property type="match status" value="1"/>
</dbReference>
<dbReference type="GO" id="GO:0003723">
    <property type="term" value="F:RNA binding"/>
    <property type="evidence" value="ECO:0007669"/>
    <property type="project" value="TreeGrafter"/>
</dbReference>
<dbReference type="Gene3D" id="1.10.10.10">
    <property type="entry name" value="Winged helix-like DNA-binding domain superfamily/Winged helix DNA-binding domain"/>
    <property type="match status" value="1"/>
</dbReference>
<dbReference type="GO" id="GO:0000028">
    <property type="term" value="P:ribosomal small subunit assembly"/>
    <property type="evidence" value="ECO:0007669"/>
    <property type="project" value="TreeGrafter"/>
</dbReference>
<sequence>MVNVKEVPADLFIAELARYLKENVKTVKPPAWASYVKTGSFREKIPEDPEWWYVRAASVLRKLYISGEPIGLNTLRVVYGGLKRRGSAPPHFRRAGGAILRTILHQLESAGLVTKVEKKGRVLTPKGYSLLDSIADKVFKEVVAVNPELKRYGG</sequence>